<evidence type="ECO:0008006" key="10">
    <source>
        <dbReference type="Google" id="ProtNLM"/>
    </source>
</evidence>
<dbReference type="SMART" id="SM00225">
    <property type="entry name" value="BTB"/>
    <property type="match status" value="1"/>
</dbReference>
<keyword evidence="9" id="KW-1185">Reference proteome</keyword>
<evidence type="ECO:0000256" key="3">
    <source>
        <dbReference type="PROSITE-ProRule" id="PRU00982"/>
    </source>
</evidence>
<dbReference type="InterPro" id="IPR027356">
    <property type="entry name" value="NPH3_dom"/>
</dbReference>
<dbReference type="InterPro" id="IPR000210">
    <property type="entry name" value="BTB/POZ_dom"/>
</dbReference>
<gene>
    <name evidence="8" type="ORF">AARE701A_LOCUS6668</name>
</gene>
<name>A0A8S1ZTT4_ARAAE</name>
<dbReference type="Gene3D" id="3.30.710.10">
    <property type="entry name" value="Potassium Channel Kv1.1, Chain A"/>
    <property type="match status" value="1"/>
</dbReference>
<dbReference type="Pfam" id="PF00651">
    <property type="entry name" value="BTB"/>
    <property type="match status" value="1"/>
</dbReference>
<feature type="region of interest" description="Disordered" evidence="5">
    <location>
        <begin position="662"/>
        <end position="937"/>
    </location>
</feature>
<evidence type="ECO:0000256" key="1">
    <source>
        <dbReference type="ARBA" id="ARBA00004906"/>
    </source>
</evidence>
<feature type="coiled-coil region" evidence="4">
    <location>
        <begin position="496"/>
        <end position="530"/>
    </location>
</feature>
<evidence type="ECO:0000259" key="7">
    <source>
        <dbReference type="PROSITE" id="PS51649"/>
    </source>
</evidence>
<feature type="compositionally biased region" description="Polar residues" evidence="5">
    <location>
        <begin position="1038"/>
        <end position="1056"/>
    </location>
</feature>
<dbReference type="Proteomes" id="UP000682877">
    <property type="component" value="Chromosome 3"/>
</dbReference>
<feature type="region of interest" description="Disordered" evidence="5">
    <location>
        <begin position="1038"/>
        <end position="1066"/>
    </location>
</feature>
<dbReference type="PANTHER" id="PTHR32370">
    <property type="entry name" value="OS12G0117600 PROTEIN"/>
    <property type="match status" value="1"/>
</dbReference>
<sequence length="1130" mass="123882">MGTSMSDSPLSLSSSSPPCNSRSTFSTRIFSDVAGDIIVVVDGESFLLHKFPLVARSGKMRKMVRDLKDSSSMIELRDFPGGPPTFELTMKFCYGINFEITASNVVALRCAAGYLEMTEDYKEKNLIFRAENYLDQIVFRSFHESVLVLCSCQTQEIAETYEVPDRCVEAIAMNACRKQLVSCLSEELKGRDCLELWTEELSALGIDYYSRVVFEMARLGVRSESIVASLVHYAKTSLKGIINPNCQEQRKIIETMVTLLPNDEKGSYSLPIIPLSFLFGMLKVGTIIDIEISCRLELERRIGHQLETVSLDDLLIPSVQNEDSMYDVNTVHRILTCFLERIEEEDEECGYDSDATGQHSSLLKVGRIMDAYLAEIAPDPYLSLLKFTAIIETLPEHSRIIDDGIYRAIDMYLKAHPLLTEEECKKLCKFIDCKKLSQEASNHVAQNDRLPVQMVVRVLYTEQLRLKKALSGDSEEGSWVFSSGVRSRAVSPRDTYASLRRENRELKLEISRMRVRVSELEKEHNLMKHEMMEKSGNNGGTFLTSLSKGIGRIAIFGGENRQKVNRKSRNLRESLAGGRNIPAISQFRRGNNNNISQNGFSRDSDENLDLFSKIRRSFPLASSDELPDVSAKLGRLSVGSKIAPKGKGDDLLSSGEGGKNDYDWLLTPPGTPLGTDSHSSLAAPKIASSARASSASKASRLSVSQSESSYHSSRPARSSSVTRPSISTSQYSSFTSGRSPSSVLNTSSASVSSYIRPSSPSSRSSSSARPSTPTRTSSVSRSSTPSRIRPGSSSSSVDKTRPSLSSRPSTPTSRPQISANSPNIISSRPNSRPSTPTRRSPSTSVSATSGSNISGGRAGSNGRTAPSLSRPSSPGPRVRTTQQQPIVLADFPLNTPPNLRTSLQDRPISAGRSRPVAGSSMAKTSPEPKGPITRRNSSPIVTRGRLAETQGKGRFGGNGQHLTDAPEPRRISNVSDITSRRTVKTSTTVTDNNNGLGRSFSKSSLDMAIRHMDIRNGKTNGCALSTTTLFPQSIRPASSKIQPIRSGNNHSDSISSNGTENGNEVNEGRRLMGKLCDMDMYESSRYDALLLKEDVKNTNWLHSIDDRSSDHGLIFDNGGFELLPEPFAPL</sequence>
<evidence type="ECO:0000313" key="8">
    <source>
        <dbReference type="EMBL" id="CAE5966563.1"/>
    </source>
</evidence>
<dbReference type="AlphaFoldDB" id="A0A8S1ZTT4"/>
<feature type="region of interest" description="Disordered" evidence="5">
    <location>
        <begin position="1"/>
        <end position="21"/>
    </location>
</feature>
<accession>A0A8S1ZTT4</accession>
<dbReference type="InterPro" id="IPR043454">
    <property type="entry name" value="NPH3/RPT2-like"/>
</dbReference>
<dbReference type="PROSITE" id="PS51649">
    <property type="entry name" value="NPH3"/>
    <property type="match status" value="1"/>
</dbReference>
<evidence type="ECO:0000259" key="6">
    <source>
        <dbReference type="PROSITE" id="PS50097"/>
    </source>
</evidence>
<proteinExistence type="inferred from homology"/>
<evidence type="ECO:0000313" key="9">
    <source>
        <dbReference type="Proteomes" id="UP000682877"/>
    </source>
</evidence>
<reference evidence="8" key="1">
    <citation type="submission" date="2021-01" db="EMBL/GenBank/DDBJ databases">
        <authorList>
            <person name="Bezrukov I."/>
        </authorList>
    </citation>
    <scope>NUCLEOTIDE SEQUENCE</scope>
</reference>
<feature type="compositionally biased region" description="Low complexity" evidence="5">
    <location>
        <begin position="866"/>
        <end position="879"/>
    </location>
</feature>
<comment type="similarity">
    <text evidence="3">Belongs to the NPH3 family.</text>
</comment>
<dbReference type="InterPro" id="IPR011333">
    <property type="entry name" value="SKP1/BTB/POZ_sf"/>
</dbReference>
<protein>
    <recommendedName>
        <fullName evidence="10">Phototropic-responsive NPH3 family protein</fullName>
    </recommendedName>
</protein>
<dbReference type="EMBL" id="LR999453">
    <property type="protein sequence ID" value="CAE5966563.1"/>
    <property type="molecule type" value="Genomic_DNA"/>
</dbReference>
<dbReference type="PROSITE" id="PS50097">
    <property type="entry name" value="BTB"/>
    <property type="match status" value="1"/>
</dbReference>
<dbReference type="SUPFAM" id="SSF54695">
    <property type="entry name" value="POZ domain"/>
    <property type="match status" value="1"/>
</dbReference>
<keyword evidence="2" id="KW-0833">Ubl conjugation pathway</keyword>
<evidence type="ECO:0000256" key="5">
    <source>
        <dbReference type="SAM" id="MobiDB-lite"/>
    </source>
</evidence>
<comment type="pathway">
    <text evidence="1">Protein modification; protein ubiquitination.</text>
</comment>
<feature type="domain" description="NPH3" evidence="7">
    <location>
        <begin position="195"/>
        <end position="465"/>
    </location>
</feature>
<feature type="domain" description="BTB" evidence="6">
    <location>
        <begin position="35"/>
        <end position="102"/>
    </location>
</feature>
<evidence type="ECO:0000256" key="2">
    <source>
        <dbReference type="ARBA" id="ARBA00022786"/>
    </source>
</evidence>
<dbReference type="Pfam" id="PF03000">
    <property type="entry name" value="NPH3"/>
    <property type="match status" value="1"/>
</dbReference>
<feature type="compositionally biased region" description="Low complexity" evidence="5">
    <location>
        <begin position="682"/>
        <end position="855"/>
    </location>
</feature>
<organism evidence="8 9">
    <name type="scientific">Arabidopsis arenosa</name>
    <name type="common">Sand rock-cress</name>
    <name type="synonym">Cardaminopsis arenosa</name>
    <dbReference type="NCBI Taxonomy" id="38785"/>
    <lineage>
        <taxon>Eukaryota</taxon>
        <taxon>Viridiplantae</taxon>
        <taxon>Streptophyta</taxon>
        <taxon>Embryophyta</taxon>
        <taxon>Tracheophyta</taxon>
        <taxon>Spermatophyta</taxon>
        <taxon>Magnoliopsida</taxon>
        <taxon>eudicotyledons</taxon>
        <taxon>Gunneridae</taxon>
        <taxon>Pentapetalae</taxon>
        <taxon>rosids</taxon>
        <taxon>malvids</taxon>
        <taxon>Brassicales</taxon>
        <taxon>Brassicaceae</taxon>
        <taxon>Camelineae</taxon>
        <taxon>Arabidopsis</taxon>
    </lineage>
</organism>
<keyword evidence="4" id="KW-0175">Coiled coil</keyword>
<evidence type="ECO:0000256" key="4">
    <source>
        <dbReference type="SAM" id="Coils"/>
    </source>
</evidence>